<feature type="compositionally biased region" description="Basic and acidic residues" evidence="5">
    <location>
        <begin position="123"/>
        <end position="141"/>
    </location>
</feature>
<proteinExistence type="predicted"/>
<keyword evidence="2 6" id="KW-0812">Transmembrane</keyword>
<evidence type="ECO:0000313" key="8">
    <source>
        <dbReference type="Proteomes" id="UP000277580"/>
    </source>
</evidence>
<sequence length="440" mass="45346">MASDDDKTGWILACASGLACVAGSSIICLDLVTRQVPRWKHFSIRESTTFLSASLSLSFGVMFYSALYGMLPKAHSYFLATTSSTTAAYATIGAFLAGVAGLQIVSDTLHHLLPSSIVNCDDHPSTEAKPKLPPHPPRDLESGGDGGAAAETTPLLAAQPPPLVRKPSIKQKLSGFVKCRGDGTCYGFTDHVCQQRCDPVLLLADDSAGVSGDGALLPPAPAPTSTPASSSAPTHAHAHAHAHVPPPPPPPPPRGTHSHAHVSPDTDKRGHHHVAKNKFLSIGVQTSLAIALHKIPEGFITYATNHASPALGLSVFLALFIHNIAEGFIMSLPLFLALRSRGKAVLWASVLGGMAQPLGAGLAAVVLKGRGGGGDGGDGEVGGVGYGVLFAVTAGIMASVGVTLFSQAVALKHGSRVPFVFGFVGMGLLGVSFALTAERE</sequence>
<protein>
    <recommendedName>
        <fullName evidence="9">Zinc/iron permease</fullName>
    </recommendedName>
</protein>
<keyword evidence="8" id="KW-1185">Reference proteome</keyword>
<dbReference type="PANTHER" id="PTHR11040">
    <property type="entry name" value="ZINC/IRON TRANSPORTER"/>
    <property type="match status" value="1"/>
</dbReference>
<dbReference type="PROSITE" id="PS51257">
    <property type="entry name" value="PROKAR_LIPOPROTEIN"/>
    <property type="match status" value="1"/>
</dbReference>
<feature type="transmembrane region" description="Helical" evidence="6">
    <location>
        <begin position="87"/>
        <end position="105"/>
    </location>
</feature>
<dbReference type="STRING" id="1392247.A0A3N4KI08"/>
<dbReference type="AlphaFoldDB" id="A0A3N4KI08"/>
<evidence type="ECO:0000256" key="1">
    <source>
        <dbReference type="ARBA" id="ARBA00004141"/>
    </source>
</evidence>
<keyword evidence="3 6" id="KW-1133">Transmembrane helix</keyword>
<accession>A0A3N4KI08</accession>
<feature type="transmembrane region" description="Helical" evidence="6">
    <location>
        <begin position="7"/>
        <end position="29"/>
    </location>
</feature>
<feature type="transmembrane region" description="Helical" evidence="6">
    <location>
        <begin position="417"/>
        <end position="437"/>
    </location>
</feature>
<evidence type="ECO:0000256" key="6">
    <source>
        <dbReference type="SAM" id="Phobius"/>
    </source>
</evidence>
<dbReference type="Pfam" id="PF02535">
    <property type="entry name" value="Zip"/>
    <property type="match status" value="1"/>
</dbReference>
<dbReference type="InParanoid" id="A0A3N4KI08"/>
<evidence type="ECO:0000313" key="7">
    <source>
        <dbReference type="EMBL" id="RPB08942.1"/>
    </source>
</evidence>
<feature type="transmembrane region" description="Helical" evidence="6">
    <location>
        <begin position="345"/>
        <end position="366"/>
    </location>
</feature>
<feature type="region of interest" description="Disordered" evidence="5">
    <location>
        <begin position="213"/>
        <end position="270"/>
    </location>
</feature>
<feature type="region of interest" description="Disordered" evidence="5">
    <location>
        <begin position="123"/>
        <end position="163"/>
    </location>
</feature>
<feature type="transmembrane region" description="Helical" evidence="6">
    <location>
        <begin position="386"/>
        <end position="405"/>
    </location>
</feature>
<feature type="compositionally biased region" description="Pro residues" evidence="5">
    <location>
        <begin position="244"/>
        <end position="254"/>
    </location>
</feature>
<dbReference type="GO" id="GO:0016020">
    <property type="term" value="C:membrane"/>
    <property type="evidence" value="ECO:0007669"/>
    <property type="project" value="UniProtKB-SubCell"/>
</dbReference>
<dbReference type="Proteomes" id="UP000277580">
    <property type="component" value="Unassembled WGS sequence"/>
</dbReference>
<evidence type="ECO:0000256" key="5">
    <source>
        <dbReference type="SAM" id="MobiDB-lite"/>
    </source>
</evidence>
<feature type="compositionally biased region" description="Low complexity" evidence="5">
    <location>
        <begin position="148"/>
        <end position="158"/>
    </location>
</feature>
<dbReference type="GO" id="GO:0005385">
    <property type="term" value="F:zinc ion transmembrane transporter activity"/>
    <property type="evidence" value="ECO:0007669"/>
    <property type="project" value="TreeGrafter"/>
</dbReference>
<comment type="subcellular location">
    <subcellularLocation>
        <location evidence="1">Membrane</location>
        <topology evidence="1">Multi-pass membrane protein</topology>
    </subcellularLocation>
</comment>
<feature type="compositionally biased region" description="Low complexity" evidence="5">
    <location>
        <begin position="225"/>
        <end position="235"/>
    </location>
</feature>
<feature type="transmembrane region" description="Helical" evidence="6">
    <location>
        <begin position="279"/>
        <end position="295"/>
    </location>
</feature>
<name>A0A3N4KI08_9PEZI</name>
<evidence type="ECO:0000256" key="2">
    <source>
        <dbReference type="ARBA" id="ARBA00022692"/>
    </source>
</evidence>
<dbReference type="OrthoDB" id="262547at2759"/>
<dbReference type="EMBL" id="ML119157">
    <property type="protein sequence ID" value="RPB08942.1"/>
    <property type="molecule type" value="Genomic_DNA"/>
</dbReference>
<feature type="transmembrane region" description="Helical" evidence="6">
    <location>
        <begin position="315"/>
        <end position="338"/>
    </location>
</feature>
<feature type="transmembrane region" description="Helical" evidence="6">
    <location>
        <begin position="50"/>
        <end position="67"/>
    </location>
</feature>
<dbReference type="PANTHER" id="PTHR11040:SF210">
    <property type="entry name" value="ZINC-REGULATED TRANSPORTER 3"/>
    <property type="match status" value="1"/>
</dbReference>
<dbReference type="InterPro" id="IPR003689">
    <property type="entry name" value="ZIP"/>
</dbReference>
<evidence type="ECO:0000256" key="4">
    <source>
        <dbReference type="ARBA" id="ARBA00023136"/>
    </source>
</evidence>
<reference evidence="7 8" key="1">
    <citation type="journal article" date="2018" name="Nat. Ecol. Evol.">
        <title>Pezizomycetes genomes reveal the molecular basis of ectomycorrhizal truffle lifestyle.</title>
        <authorList>
            <person name="Murat C."/>
            <person name="Payen T."/>
            <person name="Noel B."/>
            <person name="Kuo A."/>
            <person name="Morin E."/>
            <person name="Chen J."/>
            <person name="Kohler A."/>
            <person name="Krizsan K."/>
            <person name="Balestrini R."/>
            <person name="Da Silva C."/>
            <person name="Montanini B."/>
            <person name="Hainaut M."/>
            <person name="Levati E."/>
            <person name="Barry K.W."/>
            <person name="Belfiori B."/>
            <person name="Cichocki N."/>
            <person name="Clum A."/>
            <person name="Dockter R.B."/>
            <person name="Fauchery L."/>
            <person name="Guy J."/>
            <person name="Iotti M."/>
            <person name="Le Tacon F."/>
            <person name="Lindquist E.A."/>
            <person name="Lipzen A."/>
            <person name="Malagnac F."/>
            <person name="Mello A."/>
            <person name="Molinier V."/>
            <person name="Miyauchi S."/>
            <person name="Poulain J."/>
            <person name="Riccioni C."/>
            <person name="Rubini A."/>
            <person name="Sitrit Y."/>
            <person name="Splivallo R."/>
            <person name="Traeger S."/>
            <person name="Wang M."/>
            <person name="Zifcakova L."/>
            <person name="Wipf D."/>
            <person name="Zambonelli A."/>
            <person name="Paolocci F."/>
            <person name="Nowrousian M."/>
            <person name="Ottonello S."/>
            <person name="Baldrian P."/>
            <person name="Spatafora J.W."/>
            <person name="Henrissat B."/>
            <person name="Nagy L.G."/>
            <person name="Aury J.M."/>
            <person name="Wincker P."/>
            <person name="Grigoriev I.V."/>
            <person name="Bonfante P."/>
            <person name="Martin F.M."/>
        </authorList>
    </citation>
    <scope>NUCLEOTIDE SEQUENCE [LARGE SCALE GENOMIC DNA]</scope>
    <source>
        <strain evidence="7 8">CCBAS932</strain>
    </source>
</reference>
<evidence type="ECO:0000256" key="3">
    <source>
        <dbReference type="ARBA" id="ARBA00022989"/>
    </source>
</evidence>
<gene>
    <name evidence="7" type="ORF">P167DRAFT_548523</name>
</gene>
<evidence type="ECO:0008006" key="9">
    <source>
        <dbReference type="Google" id="ProtNLM"/>
    </source>
</evidence>
<keyword evidence="4 6" id="KW-0472">Membrane</keyword>
<organism evidence="7 8">
    <name type="scientific">Morchella conica CCBAS932</name>
    <dbReference type="NCBI Taxonomy" id="1392247"/>
    <lineage>
        <taxon>Eukaryota</taxon>
        <taxon>Fungi</taxon>
        <taxon>Dikarya</taxon>
        <taxon>Ascomycota</taxon>
        <taxon>Pezizomycotina</taxon>
        <taxon>Pezizomycetes</taxon>
        <taxon>Pezizales</taxon>
        <taxon>Morchellaceae</taxon>
        <taxon>Morchella</taxon>
    </lineage>
</organism>